<sequence length="156" mass="16375">MRRAVLAVVTLACVLVVAGCTTSVDGTPVAAASPAHDRQLVVDYFKELNAAAAEGPSTQRQFLQRSQHPDFTNELCDLGDLTLNVDPAMSTLRMDPDWVPPGEGKGATHPRGEVYVLGVSVSIRQDGALLGSQIGSQRVVILDGKAYGFAPCPTGG</sequence>
<dbReference type="Proteomes" id="UP000294927">
    <property type="component" value="Unassembled WGS sequence"/>
</dbReference>
<gene>
    <name evidence="2" type="ORF">CLV71_12472</name>
</gene>
<protein>
    <recommendedName>
        <fullName evidence="4">Lipoprotein</fullName>
    </recommendedName>
</protein>
<dbReference type="OrthoDB" id="3693714at2"/>
<keyword evidence="1" id="KW-0732">Signal</keyword>
<name>A0A4R7UWZ7_9PSEU</name>
<organism evidence="2 3">
    <name type="scientific">Actinophytocola oryzae</name>
    <dbReference type="NCBI Taxonomy" id="502181"/>
    <lineage>
        <taxon>Bacteria</taxon>
        <taxon>Bacillati</taxon>
        <taxon>Actinomycetota</taxon>
        <taxon>Actinomycetes</taxon>
        <taxon>Pseudonocardiales</taxon>
        <taxon>Pseudonocardiaceae</taxon>
    </lineage>
</organism>
<feature type="chain" id="PRO_5038443170" description="Lipoprotein" evidence="1">
    <location>
        <begin position="19"/>
        <end position="156"/>
    </location>
</feature>
<feature type="signal peptide" evidence="1">
    <location>
        <begin position="1"/>
        <end position="18"/>
    </location>
</feature>
<evidence type="ECO:0000313" key="3">
    <source>
        <dbReference type="Proteomes" id="UP000294927"/>
    </source>
</evidence>
<evidence type="ECO:0008006" key="4">
    <source>
        <dbReference type="Google" id="ProtNLM"/>
    </source>
</evidence>
<accession>A0A4R7UWZ7</accession>
<dbReference type="RefSeq" id="WP_133908500.1">
    <property type="nucleotide sequence ID" value="NZ_SOCP01000024.1"/>
</dbReference>
<dbReference type="AlphaFoldDB" id="A0A4R7UWZ7"/>
<comment type="caution">
    <text evidence="2">The sequence shown here is derived from an EMBL/GenBank/DDBJ whole genome shotgun (WGS) entry which is preliminary data.</text>
</comment>
<proteinExistence type="predicted"/>
<evidence type="ECO:0000256" key="1">
    <source>
        <dbReference type="SAM" id="SignalP"/>
    </source>
</evidence>
<keyword evidence="3" id="KW-1185">Reference proteome</keyword>
<dbReference type="EMBL" id="SOCP01000024">
    <property type="protein sequence ID" value="TDV40055.1"/>
    <property type="molecule type" value="Genomic_DNA"/>
</dbReference>
<reference evidence="2 3" key="1">
    <citation type="submission" date="2019-03" db="EMBL/GenBank/DDBJ databases">
        <title>Genomic Encyclopedia of Archaeal and Bacterial Type Strains, Phase II (KMG-II): from individual species to whole genera.</title>
        <authorList>
            <person name="Goeker M."/>
        </authorList>
    </citation>
    <scope>NUCLEOTIDE SEQUENCE [LARGE SCALE GENOMIC DNA]</scope>
    <source>
        <strain evidence="2 3">DSM 45499</strain>
    </source>
</reference>
<evidence type="ECO:0000313" key="2">
    <source>
        <dbReference type="EMBL" id="TDV40055.1"/>
    </source>
</evidence>
<dbReference type="PROSITE" id="PS51257">
    <property type="entry name" value="PROKAR_LIPOPROTEIN"/>
    <property type="match status" value="1"/>
</dbReference>